<dbReference type="AlphaFoldDB" id="A0A182XPT7"/>
<keyword evidence="2" id="KW-1185">Reference proteome</keyword>
<dbReference type="Proteomes" id="UP000076407">
    <property type="component" value="Unassembled WGS sequence"/>
</dbReference>
<sequence length="107" mass="12369">MDRKAKSLLVGFVGDDCLAIVEEKETAKEMWKALEDRFAEKSGVSQTILRKRLETLRMKEGSSMRNHHAEFDDLERQLMQVQPEDYQLHHAPLMKNGQLRKLICGGK</sequence>
<proteinExistence type="predicted"/>
<protein>
    <submittedName>
        <fullName evidence="1">Uncharacterized protein</fullName>
    </submittedName>
</protein>
<evidence type="ECO:0000313" key="1">
    <source>
        <dbReference type="EnsemblMetazoa" id="AQUA011889-PA"/>
    </source>
</evidence>
<dbReference type="Pfam" id="PF14223">
    <property type="entry name" value="Retrotran_gag_2"/>
    <property type="match status" value="1"/>
</dbReference>
<dbReference type="VEuPathDB" id="VectorBase:AQUA011889"/>
<dbReference type="EnsemblMetazoa" id="AQUA011889-RA">
    <property type="protein sequence ID" value="AQUA011889-PA"/>
    <property type="gene ID" value="AQUA011889"/>
</dbReference>
<name>A0A182XPT7_ANOQN</name>
<accession>A0A182XPT7</accession>
<evidence type="ECO:0000313" key="2">
    <source>
        <dbReference type="Proteomes" id="UP000076407"/>
    </source>
</evidence>
<organism evidence="1 2">
    <name type="scientific">Anopheles quadriannulatus</name>
    <name type="common">Mosquito</name>
    <dbReference type="NCBI Taxonomy" id="34691"/>
    <lineage>
        <taxon>Eukaryota</taxon>
        <taxon>Metazoa</taxon>
        <taxon>Ecdysozoa</taxon>
        <taxon>Arthropoda</taxon>
        <taxon>Hexapoda</taxon>
        <taxon>Insecta</taxon>
        <taxon>Pterygota</taxon>
        <taxon>Neoptera</taxon>
        <taxon>Endopterygota</taxon>
        <taxon>Diptera</taxon>
        <taxon>Nematocera</taxon>
        <taxon>Culicoidea</taxon>
        <taxon>Culicidae</taxon>
        <taxon>Anophelinae</taxon>
        <taxon>Anopheles</taxon>
    </lineage>
</organism>
<reference evidence="1" key="1">
    <citation type="submission" date="2020-05" db="UniProtKB">
        <authorList>
            <consortium name="EnsemblMetazoa"/>
        </authorList>
    </citation>
    <scope>IDENTIFICATION</scope>
    <source>
        <strain evidence="1">SANGQUA</strain>
    </source>
</reference>